<evidence type="ECO:0000313" key="3">
    <source>
        <dbReference type="Proteomes" id="UP000054495"/>
    </source>
</evidence>
<evidence type="ECO:0000256" key="1">
    <source>
        <dbReference type="SAM" id="SignalP"/>
    </source>
</evidence>
<feature type="signal peptide" evidence="1">
    <location>
        <begin position="1"/>
        <end position="15"/>
    </location>
</feature>
<dbReference type="EMBL" id="KE125388">
    <property type="protein sequence ID" value="EPB68743.1"/>
    <property type="molecule type" value="Genomic_DNA"/>
</dbReference>
<dbReference type="AlphaFoldDB" id="A0A0D6LBV0"/>
<keyword evidence="3" id="KW-1185">Reference proteome</keyword>
<gene>
    <name evidence="2" type="ORF">ANCCEY_12162</name>
</gene>
<evidence type="ECO:0000313" key="2">
    <source>
        <dbReference type="EMBL" id="EPB68743.1"/>
    </source>
</evidence>
<accession>A0A0D6LBV0</accession>
<protein>
    <submittedName>
        <fullName evidence="2">Transthyretin-like family protein</fullName>
    </submittedName>
</protein>
<dbReference type="Proteomes" id="UP000054495">
    <property type="component" value="Unassembled WGS sequence"/>
</dbReference>
<organism evidence="2 3">
    <name type="scientific">Ancylostoma ceylanicum</name>
    <dbReference type="NCBI Taxonomy" id="53326"/>
    <lineage>
        <taxon>Eukaryota</taxon>
        <taxon>Metazoa</taxon>
        <taxon>Ecdysozoa</taxon>
        <taxon>Nematoda</taxon>
        <taxon>Chromadorea</taxon>
        <taxon>Rhabditida</taxon>
        <taxon>Rhabditina</taxon>
        <taxon>Rhabditomorpha</taxon>
        <taxon>Strongyloidea</taxon>
        <taxon>Ancylostomatidae</taxon>
        <taxon>Ancylostomatinae</taxon>
        <taxon>Ancylostoma</taxon>
    </lineage>
</organism>
<keyword evidence="1" id="KW-0732">Signal</keyword>
<feature type="chain" id="PRO_5012475200" evidence="1">
    <location>
        <begin position="16"/>
        <end position="105"/>
    </location>
</feature>
<proteinExistence type="predicted"/>
<sequence>MEVVIFLFLISSCYGSLLDIFGREQSVGVEGTLLCNGKAAAGVDLLLYDIENPYCAKKKRIPIPSKYIVQGTSVKKYYNIGRLDLSSNKWDDGFKRCHLYSGIIN</sequence>
<name>A0A0D6LBV0_9BILA</name>
<reference evidence="2 3" key="1">
    <citation type="submission" date="2013-05" db="EMBL/GenBank/DDBJ databases">
        <title>Draft genome of the parasitic nematode Anyclostoma ceylanicum.</title>
        <authorList>
            <person name="Mitreva M."/>
        </authorList>
    </citation>
    <scope>NUCLEOTIDE SEQUENCE [LARGE SCALE GENOMIC DNA]</scope>
</reference>